<evidence type="ECO:0000256" key="8">
    <source>
        <dbReference type="ARBA" id="ARBA00022801"/>
    </source>
</evidence>
<feature type="domain" description="Peptidase M50" evidence="18">
    <location>
        <begin position="167"/>
        <end position="223"/>
    </location>
</feature>
<dbReference type="EMBL" id="FNKO01000001">
    <property type="protein sequence ID" value="SDQ25838.1"/>
    <property type="molecule type" value="Genomic_DNA"/>
</dbReference>
<evidence type="ECO:0000256" key="17">
    <source>
        <dbReference type="SAM" id="Phobius"/>
    </source>
</evidence>
<dbReference type="CDD" id="cd06164">
    <property type="entry name" value="S2P-M50_SpoIVFB_CBS"/>
    <property type="match status" value="1"/>
</dbReference>
<keyword evidence="9 15" id="KW-0862">Zinc</keyword>
<dbReference type="GO" id="GO:0046872">
    <property type="term" value="F:metal ion binding"/>
    <property type="evidence" value="ECO:0007669"/>
    <property type="project" value="UniProtKB-KW"/>
</dbReference>
<dbReference type="Gene3D" id="3.10.580.10">
    <property type="entry name" value="CBS-domain"/>
    <property type="match status" value="1"/>
</dbReference>
<dbReference type="InterPro" id="IPR016483">
    <property type="entry name" value="UCP006404_Pept_M50_CBS"/>
</dbReference>
<evidence type="ECO:0000256" key="10">
    <source>
        <dbReference type="ARBA" id="ARBA00022989"/>
    </source>
</evidence>
<accession>A0A1H0ZEH1</accession>
<evidence type="ECO:0000256" key="2">
    <source>
        <dbReference type="ARBA" id="ARBA00007931"/>
    </source>
</evidence>
<dbReference type="GO" id="GO:0005886">
    <property type="term" value="C:plasma membrane"/>
    <property type="evidence" value="ECO:0007669"/>
    <property type="project" value="UniProtKB-SubCell"/>
</dbReference>
<evidence type="ECO:0000256" key="1">
    <source>
        <dbReference type="ARBA" id="ARBA00004651"/>
    </source>
</evidence>
<evidence type="ECO:0000256" key="11">
    <source>
        <dbReference type="ARBA" id="ARBA00023049"/>
    </source>
</evidence>
<feature type="transmembrane region" description="Helical" evidence="17">
    <location>
        <begin position="170"/>
        <end position="192"/>
    </location>
</feature>
<evidence type="ECO:0000256" key="14">
    <source>
        <dbReference type="PIRSR" id="PIRSR006404-1"/>
    </source>
</evidence>
<feature type="binding site" evidence="15">
    <location>
        <position position="94"/>
    </location>
    <ligand>
        <name>Zn(2+)</name>
        <dbReference type="ChEBI" id="CHEBI:29105"/>
        <note>catalytic</note>
    </ligand>
</feature>
<evidence type="ECO:0000313" key="20">
    <source>
        <dbReference type="Proteomes" id="UP000199301"/>
    </source>
</evidence>
<evidence type="ECO:0000259" key="18">
    <source>
        <dbReference type="Pfam" id="PF02163"/>
    </source>
</evidence>
<dbReference type="STRING" id="995062.SAMN04489718_1000"/>
<proteinExistence type="inferred from homology"/>
<comment type="cofactor">
    <cofactor evidence="15">
        <name>Zn(2+)</name>
        <dbReference type="ChEBI" id="CHEBI:29105"/>
    </cofactor>
    <text evidence="15">Binds 1 zinc ion per subunit.</text>
</comment>
<keyword evidence="7" id="KW-0677">Repeat</keyword>
<dbReference type="PANTHER" id="PTHR39188">
    <property type="entry name" value="MEMBRANE-ASSOCIATED ZINC METALLOPROTEASE M50B"/>
    <property type="match status" value="1"/>
</dbReference>
<evidence type="ECO:0000256" key="7">
    <source>
        <dbReference type="ARBA" id="ARBA00022737"/>
    </source>
</evidence>
<keyword evidence="5 17" id="KW-0812">Transmembrane</keyword>
<evidence type="ECO:0000256" key="13">
    <source>
        <dbReference type="ARBA" id="ARBA00023136"/>
    </source>
</evidence>
<feature type="active site" evidence="14">
    <location>
        <position position="95"/>
    </location>
</feature>
<feature type="transmembrane region" description="Helical" evidence="17">
    <location>
        <begin position="42"/>
        <end position="63"/>
    </location>
</feature>
<feature type="transmembrane region" description="Helical" evidence="17">
    <location>
        <begin position="75"/>
        <end position="97"/>
    </location>
</feature>
<dbReference type="InterPro" id="IPR046342">
    <property type="entry name" value="CBS_dom_sf"/>
</dbReference>
<protein>
    <submittedName>
        <fullName evidence="19">Zn-dependent protease (Includes SpoIVFB)</fullName>
    </submittedName>
</protein>
<feature type="transmembrane region" description="Helical" evidence="17">
    <location>
        <begin position="212"/>
        <end position="233"/>
    </location>
</feature>
<sequence>MTLVVEGSNGADRTFRDETSEQVGGSAMTGTLPLGRVAGIRLGLHWSVAGIVGLIVFVLGSYWLPNVFPGHSAFFYWLSGAVAALLLIISVLVHELAHALVAVRRGVPVDGITLWLLGGVSRLRGEAPNPRVDLLIAVVGPLASGLLAGVFAGLAWALAALQAGQLSVAVASYLSALNLVVAVFNLLPAAPLDGGRILRAAIWSRTGDRFKAAVWATRTGTALGALLIAYGFYNLATRGYEGVWAVLIGLFVIQSAGAENKQAQVSAALEGVRIADVIGVALAPIAAESPVRTALTVSGMHGNSALAVTDADGRAEGVVTPEQLRAVPTPDQERTTVRQLARPVSEFESATADEPLTGVLLRLRSPGSSSILVLDDERPVGMVLGTELNRIVTDRMARPHTRSGAPGETGAPPGAEPPADWWYPGQGPRR</sequence>
<comment type="subcellular location">
    <subcellularLocation>
        <location evidence="1">Cell membrane</location>
        <topology evidence="1">Multi-pass membrane protein</topology>
    </subcellularLocation>
</comment>
<evidence type="ECO:0000256" key="16">
    <source>
        <dbReference type="SAM" id="MobiDB-lite"/>
    </source>
</evidence>
<feature type="compositionally biased region" description="Low complexity" evidence="16">
    <location>
        <begin position="404"/>
        <end position="419"/>
    </location>
</feature>
<feature type="region of interest" description="Disordered" evidence="16">
    <location>
        <begin position="395"/>
        <end position="430"/>
    </location>
</feature>
<evidence type="ECO:0000256" key="12">
    <source>
        <dbReference type="ARBA" id="ARBA00023122"/>
    </source>
</evidence>
<feature type="domain" description="Peptidase M50" evidence="18">
    <location>
        <begin position="83"/>
        <end position="155"/>
    </location>
</feature>
<evidence type="ECO:0000256" key="9">
    <source>
        <dbReference type="ARBA" id="ARBA00022833"/>
    </source>
</evidence>
<reference evidence="20" key="1">
    <citation type="submission" date="2016-10" db="EMBL/GenBank/DDBJ databases">
        <authorList>
            <person name="Varghese N."/>
            <person name="Submissions S."/>
        </authorList>
    </citation>
    <scope>NUCLEOTIDE SEQUENCE [LARGE SCALE GENOMIC DNA]</scope>
    <source>
        <strain evidence="20">DSM 45459</strain>
    </source>
</reference>
<keyword evidence="4 19" id="KW-0645">Protease</keyword>
<evidence type="ECO:0000256" key="6">
    <source>
        <dbReference type="ARBA" id="ARBA00022723"/>
    </source>
</evidence>
<keyword evidence="8" id="KW-0378">Hydrolase</keyword>
<keyword evidence="6 15" id="KW-0479">Metal-binding</keyword>
<evidence type="ECO:0000256" key="15">
    <source>
        <dbReference type="PIRSR" id="PIRSR006404-2"/>
    </source>
</evidence>
<evidence type="ECO:0000256" key="3">
    <source>
        <dbReference type="ARBA" id="ARBA00022475"/>
    </source>
</evidence>
<dbReference type="Pfam" id="PF02163">
    <property type="entry name" value="Peptidase_M50"/>
    <property type="match status" value="2"/>
</dbReference>
<dbReference type="GO" id="GO:0006508">
    <property type="term" value="P:proteolysis"/>
    <property type="evidence" value="ECO:0007669"/>
    <property type="project" value="UniProtKB-KW"/>
</dbReference>
<dbReference type="SUPFAM" id="SSF54631">
    <property type="entry name" value="CBS-domain pair"/>
    <property type="match status" value="1"/>
</dbReference>
<name>A0A1H0ZEH1_9ACTN</name>
<evidence type="ECO:0000256" key="4">
    <source>
        <dbReference type="ARBA" id="ARBA00022670"/>
    </source>
</evidence>
<evidence type="ECO:0000256" key="5">
    <source>
        <dbReference type="ARBA" id="ARBA00022692"/>
    </source>
</evidence>
<feature type="binding site" evidence="15">
    <location>
        <position position="193"/>
    </location>
    <ligand>
        <name>Zn(2+)</name>
        <dbReference type="ChEBI" id="CHEBI:29105"/>
        <note>catalytic</note>
    </ligand>
</feature>
<keyword evidence="20" id="KW-1185">Reference proteome</keyword>
<keyword evidence="3" id="KW-1003">Cell membrane</keyword>
<feature type="binding site" evidence="15">
    <location>
        <position position="98"/>
    </location>
    <ligand>
        <name>Zn(2+)</name>
        <dbReference type="ChEBI" id="CHEBI:29105"/>
        <note>catalytic</note>
    </ligand>
</feature>
<evidence type="ECO:0000313" key="19">
    <source>
        <dbReference type="EMBL" id="SDQ25838.1"/>
    </source>
</evidence>
<dbReference type="InterPro" id="IPR008915">
    <property type="entry name" value="Peptidase_M50"/>
</dbReference>
<dbReference type="PANTHER" id="PTHR39188:SF3">
    <property type="entry name" value="STAGE IV SPORULATION PROTEIN FB"/>
    <property type="match status" value="1"/>
</dbReference>
<dbReference type="AlphaFoldDB" id="A0A1H0ZEH1"/>
<dbReference type="Proteomes" id="UP000199301">
    <property type="component" value="Unassembled WGS sequence"/>
</dbReference>
<gene>
    <name evidence="19" type="ORF">SAMN04489718_1000</name>
</gene>
<dbReference type="GO" id="GO:0008237">
    <property type="term" value="F:metallopeptidase activity"/>
    <property type="evidence" value="ECO:0007669"/>
    <property type="project" value="UniProtKB-KW"/>
</dbReference>
<keyword evidence="10 17" id="KW-1133">Transmembrane helix</keyword>
<dbReference type="RefSeq" id="WP_245695612.1">
    <property type="nucleotide sequence ID" value="NZ_FNKO01000001.1"/>
</dbReference>
<feature type="transmembrane region" description="Helical" evidence="17">
    <location>
        <begin position="134"/>
        <end position="158"/>
    </location>
</feature>
<keyword evidence="13 17" id="KW-0472">Membrane</keyword>
<dbReference type="PIRSF" id="PIRSF006404">
    <property type="entry name" value="UCP006404_Pept_M50_CBS"/>
    <property type="match status" value="1"/>
</dbReference>
<keyword evidence="11" id="KW-0482">Metalloprotease</keyword>
<keyword evidence="12" id="KW-0129">CBS domain</keyword>
<comment type="similarity">
    <text evidence="2">Belongs to the peptidase M50B family.</text>
</comment>
<organism evidence="19 20">
    <name type="scientific">Actinopolyspora saharensis</name>
    <dbReference type="NCBI Taxonomy" id="995062"/>
    <lineage>
        <taxon>Bacteria</taxon>
        <taxon>Bacillati</taxon>
        <taxon>Actinomycetota</taxon>
        <taxon>Actinomycetes</taxon>
        <taxon>Actinopolysporales</taxon>
        <taxon>Actinopolysporaceae</taxon>
        <taxon>Actinopolyspora</taxon>
    </lineage>
</organism>